<dbReference type="GO" id="GO:0016020">
    <property type="term" value="C:membrane"/>
    <property type="evidence" value="ECO:0007669"/>
    <property type="project" value="TreeGrafter"/>
</dbReference>
<evidence type="ECO:0000259" key="7">
    <source>
        <dbReference type="Pfam" id="PF00501"/>
    </source>
</evidence>
<keyword evidence="4" id="KW-0443">Lipid metabolism</keyword>
<name>A0A7Z0DM90_9ACTN</name>
<dbReference type="PANTHER" id="PTHR43272:SF32">
    <property type="entry name" value="AMP-DEPENDENT SYNTHETASE_LIGASE DOMAIN-CONTAINING PROTEIN"/>
    <property type="match status" value="1"/>
</dbReference>
<dbReference type="InterPro" id="IPR000873">
    <property type="entry name" value="AMP-dep_synth/lig_dom"/>
</dbReference>
<dbReference type="InterPro" id="IPR042099">
    <property type="entry name" value="ANL_N_sf"/>
</dbReference>
<dbReference type="PANTHER" id="PTHR43272">
    <property type="entry name" value="LONG-CHAIN-FATTY-ACID--COA LIGASE"/>
    <property type="match status" value="1"/>
</dbReference>
<dbReference type="PROSITE" id="PS00455">
    <property type="entry name" value="AMP_BINDING"/>
    <property type="match status" value="1"/>
</dbReference>
<accession>A0A7Z0DM90</accession>
<dbReference type="GO" id="GO:0004467">
    <property type="term" value="F:long-chain fatty acid-CoA ligase activity"/>
    <property type="evidence" value="ECO:0007669"/>
    <property type="project" value="UniProtKB-EC"/>
</dbReference>
<evidence type="ECO:0000313" key="9">
    <source>
        <dbReference type="Proteomes" id="UP000564496"/>
    </source>
</evidence>
<evidence type="ECO:0000256" key="5">
    <source>
        <dbReference type="ARBA" id="ARBA00024484"/>
    </source>
</evidence>
<comment type="caution">
    <text evidence="8">The sequence shown here is derived from an EMBL/GenBank/DDBJ whole genome shotgun (WGS) entry which is preliminary data.</text>
</comment>
<keyword evidence="3" id="KW-0276">Fatty acid metabolism</keyword>
<evidence type="ECO:0000256" key="3">
    <source>
        <dbReference type="ARBA" id="ARBA00022832"/>
    </source>
</evidence>
<dbReference type="EMBL" id="JACBZR010000001">
    <property type="protein sequence ID" value="NYI78235.1"/>
    <property type="molecule type" value="Genomic_DNA"/>
</dbReference>
<dbReference type="RefSeq" id="WP_008357866.1">
    <property type="nucleotide sequence ID" value="NZ_JACBZR010000001.1"/>
</dbReference>
<organism evidence="8 9">
    <name type="scientific">Nocardioides panzhihuensis</name>
    <dbReference type="NCBI Taxonomy" id="860243"/>
    <lineage>
        <taxon>Bacteria</taxon>
        <taxon>Bacillati</taxon>
        <taxon>Actinomycetota</taxon>
        <taxon>Actinomycetes</taxon>
        <taxon>Propionibacteriales</taxon>
        <taxon>Nocardioidaceae</taxon>
        <taxon>Nocardioides</taxon>
    </lineage>
</organism>
<evidence type="ECO:0000256" key="2">
    <source>
        <dbReference type="ARBA" id="ARBA00022598"/>
    </source>
</evidence>
<dbReference type="AlphaFoldDB" id="A0A7Z0DM90"/>
<comment type="catalytic activity">
    <reaction evidence="5">
        <text>a long-chain fatty acid + ATP + CoA = a long-chain fatty acyl-CoA + AMP + diphosphate</text>
        <dbReference type="Rhea" id="RHEA:15421"/>
        <dbReference type="ChEBI" id="CHEBI:30616"/>
        <dbReference type="ChEBI" id="CHEBI:33019"/>
        <dbReference type="ChEBI" id="CHEBI:57287"/>
        <dbReference type="ChEBI" id="CHEBI:57560"/>
        <dbReference type="ChEBI" id="CHEBI:83139"/>
        <dbReference type="ChEBI" id="CHEBI:456215"/>
        <dbReference type="EC" id="6.2.1.3"/>
    </reaction>
    <physiologicalReaction direction="left-to-right" evidence="5">
        <dbReference type="Rhea" id="RHEA:15422"/>
    </physiologicalReaction>
</comment>
<dbReference type="Gene3D" id="3.40.50.12780">
    <property type="entry name" value="N-terminal domain of ligase-like"/>
    <property type="match status" value="2"/>
</dbReference>
<comment type="similarity">
    <text evidence="1">Belongs to the ATP-dependent AMP-binding enzyme family.</text>
</comment>
<dbReference type="SUPFAM" id="SSF56801">
    <property type="entry name" value="Acetyl-CoA synthetase-like"/>
    <property type="match status" value="1"/>
</dbReference>
<dbReference type="Pfam" id="PF00501">
    <property type="entry name" value="AMP-binding"/>
    <property type="match status" value="1"/>
</dbReference>
<keyword evidence="9" id="KW-1185">Reference proteome</keyword>
<evidence type="ECO:0000256" key="4">
    <source>
        <dbReference type="ARBA" id="ARBA00023098"/>
    </source>
</evidence>
<reference evidence="8 9" key="1">
    <citation type="submission" date="2020-07" db="EMBL/GenBank/DDBJ databases">
        <title>Sequencing the genomes of 1000 actinobacteria strains.</title>
        <authorList>
            <person name="Klenk H.-P."/>
        </authorList>
    </citation>
    <scope>NUCLEOTIDE SEQUENCE [LARGE SCALE GENOMIC DNA]</scope>
    <source>
        <strain evidence="8 9">DSM 26487</strain>
    </source>
</reference>
<dbReference type="InterPro" id="IPR020845">
    <property type="entry name" value="AMP-binding_CS"/>
</dbReference>
<proteinExistence type="inferred from homology"/>
<dbReference type="Gene3D" id="3.30.300.30">
    <property type="match status" value="1"/>
</dbReference>
<evidence type="ECO:0000313" key="8">
    <source>
        <dbReference type="EMBL" id="NYI78235.1"/>
    </source>
</evidence>
<feature type="domain" description="AMP-dependent synthetase/ligase" evidence="7">
    <location>
        <begin position="30"/>
        <end position="444"/>
    </location>
</feature>
<gene>
    <name evidence="8" type="ORF">BJ988_002883</name>
</gene>
<evidence type="ECO:0000256" key="1">
    <source>
        <dbReference type="ARBA" id="ARBA00006432"/>
    </source>
</evidence>
<keyword evidence="2 8" id="KW-0436">Ligase</keyword>
<dbReference type="Pfam" id="PF23562">
    <property type="entry name" value="AMP-binding_C_3"/>
    <property type="match status" value="1"/>
</dbReference>
<protein>
    <recommendedName>
        <fullName evidence="6">Acyl-CoA synthetase</fullName>
    </recommendedName>
</protein>
<dbReference type="Proteomes" id="UP000564496">
    <property type="component" value="Unassembled WGS sequence"/>
</dbReference>
<dbReference type="InterPro" id="IPR045851">
    <property type="entry name" value="AMP-bd_C_sf"/>
</dbReference>
<evidence type="ECO:0000256" key="6">
    <source>
        <dbReference type="ARBA" id="ARBA00032875"/>
    </source>
</evidence>
<sequence length="616" mass="66913">MSLSAHVRPPAAAVEPDTISTLPAALLYRALRSPRQVALRKKHLGVWRSYTWGEYAERAAAIGMGLRRLGVQPGDRVAVHAGNRPAWVIADMGIQAIGAVTVGLYPTAAADEVAYLLEHSESVVLIAEDEEQYDKTAAVRSGLVSLRNIVIIDPRGVDLADSMLMSFDDLEAEGRRSSDDLLTDLAAAVAELDPALPATIVYTSGTTGPPKGAMLSHANLVAASRNGESSFGVAPGDEVLSYLPLCHVAERLVSVVCALASDYVVNFGEDSDTFNQDLREVQPTFFLGVPRVWEKMMASATIKIGDAGLLKRSNYRLWLSIGRGIARRRWARGRLGPVDRMLYGFGWLMLYRPLREKLGLSRCRSAVSGAAPIAPEVLEYFWSIGIPVVEGYGQTENTAQGSIVAVDNVRLGTVGRAVPETELRLDPGTGEILTRGPATFLGYFKDQEATSAAIDADGWLHTGDVGVVDDDGMIRIVDRMKDIIITAGGKNISPSEIENKLKVSPHVREAIVIGDRRKYLTALIGIELDTVGAWAQSRGIPFTTYTDLSANPAVVELVGHWVEEVNQSFAQVETVKRFAMLPRELDTEEGEVTATQKVKRRSIEATYASLIEELYT</sequence>